<protein>
    <submittedName>
        <fullName evidence="2">Uncharacterized protein</fullName>
    </submittedName>
</protein>
<keyword evidence="1" id="KW-0472">Membrane</keyword>
<evidence type="ECO:0000313" key="2">
    <source>
        <dbReference type="EMBL" id="AEX63240.1"/>
    </source>
</evidence>
<keyword evidence="1" id="KW-1133">Transmembrane helix</keyword>
<name>H2EFH5_9VIRU</name>
<organism evidence="2">
    <name type="scientific">Moumouvirus sp. 'Monve'</name>
    <dbReference type="NCBI Taxonomy" id="1128131"/>
    <lineage>
        <taxon>Viruses</taxon>
        <taxon>Varidnaviria</taxon>
        <taxon>Bamfordvirae</taxon>
        <taxon>Nucleocytoviricota</taxon>
        <taxon>Megaviricetes</taxon>
        <taxon>Imitervirales</taxon>
        <taxon>Mimiviridae</taxon>
        <taxon>Megamimivirinae</taxon>
        <taxon>Moumouvirus</taxon>
    </lineage>
</organism>
<keyword evidence="1" id="KW-0812">Transmembrane</keyword>
<feature type="transmembrane region" description="Helical" evidence="1">
    <location>
        <begin position="6"/>
        <end position="27"/>
    </location>
</feature>
<reference evidence="2" key="1">
    <citation type="submission" date="2011-10" db="EMBL/GenBank/DDBJ databases">
        <title>Provirophages and transpovirons: unique mobilome of giant viruses.</title>
        <authorList>
            <person name="Desnues C."/>
            <person name="LaScola B."/>
            <person name="Yutin N."/>
            <person name="Fournous G."/>
            <person name="Koonin E."/>
            <person name="Raoult D."/>
        </authorList>
    </citation>
    <scope>NUCLEOTIDE SEQUENCE</scope>
    <source>
        <strain evidence="2">Mv13-mv</strain>
    </source>
</reference>
<evidence type="ECO:0000256" key="1">
    <source>
        <dbReference type="SAM" id="Phobius"/>
    </source>
</evidence>
<sequence>MVKNIGLLIILNLILIITLIKYYSILFKNLIINKVIK</sequence>
<gene>
    <name evidence="2" type="ORF">mv_L1038</name>
</gene>
<proteinExistence type="predicted"/>
<dbReference type="EMBL" id="JN885999">
    <property type="protein sequence ID" value="AEX63240.1"/>
    <property type="molecule type" value="Genomic_DNA"/>
</dbReference>
<accession>H2EFH5</accession>